<name>A0A7Y9E9U2_9ACTN</name>
<dbReference type="HAMAP" id="MF_01074">
    <property type="entry name" value="LarC"/>
    <property type="match status" value="1"/>
</dbReference>
<evidence type="ECO:0000313" key="3">
    <source>
        <dbReference type="EMBL" id="NYD43841.1"/>
    </source>
</evidence>
<comment type="similarity">
    <text evidence="2">Belongs to the LarC family.</text>
</comment>
<dbReference type="GO" id="GO:0016151">
    <property type="term" value="F:nickel cation binding"/>
    <property type="evidence" value="ECO:0007669"/>
    <property type="project" value="UniProtKB-UniRule"/>
</dbReference>
<dbReference type="PANTHER" id="PTHR36566">
    <property type="entry name" value="NICKEL INSERTION PROTEIN-RELATED"/>
    <property type="match status" value="1"/>
</dbReference>
<dbReference type="InterPro" id="IPR002822">
    <property type="entry name" value="Ni_insertion"/>
</dbReference>
<evidence type="ECO:0000256" key="2">
    <source>
        <dbReference type="HAMAP-Rule" id="MF_01074"/>
    </source>
</evidence>
<accession>A0A7Y9E9U2</accession>
<evidence type="ECO:0000313" key="4">
    <source>
        <dbReference type="Proteomes" id="UP000535511"/>
    </source>
</evidence>
<protein>
    <recommendedName>
        <fullName evidence="2">Pyridinium-3,5-bisthiocarboxylic acid mononucleotide nickel insertion protein</fullName>
        <shortName evidence="2">P2TMN nickel insertion protein</shortName>
        <ecNumber evidence="2">4.99.1.12</ecNumber>
    </recommendedName>
    <alternativeName>
        <fullName evidence="2">Nickel-pincer cofactor biosynthesis protein LarC</fullName>
    </alternativeName>
</protein>
<dbReference type="GO" id="GO:0051604">
    <property type="term" value="P:protein maturation"/>
    <property type="evidence" value="ECO:0007669"/>
    <property type="project" value="UniProtKB-UniRule"/>
</dbReference>
<comment type="catalytic activity">
    <reaction evidence="2">
        <text>Ni(II)-pyridinium-3,5-bisthiocarboxylate mononucleotide = pyridinium-3,5-bisthiocarboxylate mononucleotide + Ni(2+)</text>
        <dbReference type="Rhea" id="RHEA:54784"/>
        <dbReference type="ChEBI" id="CHEBI:49786"/>
        <dbReference type="ChEBI" id="CHEBI:137372"/>
        <dbReference type="ChEBI" id="CHEBI:137373"/>
        <dbReference type="EC" id="4.99.1.12"/>
    </reaction>
</comment>
<reference evidence="3 4" key="1">
    <citation type="submission" date="2020-07" db="EMBL/GenBank/DDBJ databases">
        <title>Sequencing the genomes of 1000 actinobacteria strains.</title>
        <authorList>
            <person name="Klenk H.-P."/>
        </authorList>
    </citation>
    <scope>NUCLEOTIDE SEQUENCE [LARGE SCALE GENOMIC DNA]</scope>
    <source>
        <strain evidence="3 4">DSM 21350</strain>
    </source>
</reference>
<dbReference type="EMBL" id="JACCBG010000001">
    <property type="protein sequence ID" value="NYD43841.1"/>
    <property type="molecule type" value="Genomic_DNA"/>
</dbReference>
<keyword evidence="1 2" id="KW-0533">Nickel</keyword>
<keyword evidence="4" id="KW-1185">Reference proteome</keyword>
<evidence type="ECO:0000256" key="1">
    <source>
        <dbReference type="ARBA" id="ARBA00022596"/>
    </source>
</evidence>
<dbReference type="RefSeq" id="WP_179665312.1">
    <property type="nucleotide sequence ID" value="NZ_JACCBG010000001.1"/>
</dbReference>
<proteinExistence type="inferred from homology"/>
<dbReference type="Gene3D" id="3.10.20.300">
    <property type="entry name" value="mk0293 like domain"/>
    <property type="match status" value="1"/>
</dbReference>
<dbReference type="AlphaFoldDB" id="A0A7Y9E9U2"/>
<dbReference type="Proteomes" id="UP000535511">
    <property type="component" value="Unassembled WGS sequence"/>
</dbReference>
<dbReference type="NCBIfam" id="TIGR00299">
    <property type="entry name" value="nickel pincer cofactor biosynthesis protein LarC"/>
    <property type="match status" value="1"/>
</dbReference>
<comment type="function">
    <text evidence="2">Involved in the biosynthesis of a nickel-pincer cofactor ((SCS)Ni(II) pincer complex). Binds Ni(2+), and functions in nickel delivery to pyridinium-3,5-bisthiocarboxylic acid mononucleotide (P2TMN), to form the mature cofactor. Is thus probably required for the activation of nickel-pincer cofactor-dependent enzymes.</text>
</comment>
<dbReference type="PANTHER" id="PTHR36566:SF1">
    <property type="entry name" value="PYRIDINIUM-3,5-BISTHIOCARBOXYLIC ACID MONONUCLEOTIDE NICKEL INSERTION PROTEIN"/>
    <property type="match status" value="1"/>
</dbReference>
<organism evidence="3 4">
    <name type="scientific">Nocardioides panaciterrulae</name>
    <dbReference type="NCBI Taxonomy" id="661492"/>
    <lineage>
        <taxon>Bacteria</taxon>
        <taxon>Bacillati</taxon>
        <taxon>Actinomycetota</taxon>
        <taxon>Actinomycetes</taxon>
        <taxon>Propionibacteriales</taxon>
        <taxon>Nocardioidaceae</taxon>
        <taxon>Nocardioides</taxon>
    </lineage>
</organism>
<dbReference type="Pfam" id="PF01969">
    <property type="entry name" value="Ni_insertion"/>
    <property type="match status" value="1"/>
</dbReference>
<gene>
    <name evidence="2" type="primary">larC</name>
    <name evidence="3" type="ORF">BJZ21_003924</name>
</gene>
<comment type="caution">
    <text evidence="3">The sequence shown here is derived from an EMBL/GenBank/DDBJ whole genome shotgun (WGS) entry which is preliminary data.</text>
</comment>
<keyword evidence="2" id="KW-0456">Lyase</keyword>
<dbReference type="GO" id="GO:0016829">
    <property type="term" value="F:lyase activity"/>
    <property type="evidence" value="ECO:0007669"/>
    <property type="project" value="UniProtKB-UniRule"/>
</dbReference>
<dbReference type="Gene3D" id="3.30.70.1380">
    <property type="entry name" value="Transcriptional regulatory protein pf0864 domain like"/>
    <property type="match status" value="1"/>
</dbReference>
<dbReference type="EC" id="4.99.1.12" evidence="2"/>
<sequence>MTPGPTTAWVDASAGASGDMLLGALLGAGVPVEVLQAAVDAIAPEPVALAVERVSRNGFAATRCHVEVADSVTHRTWRDVRALLAGADLAGPVRDLALRTFERLAAAEGAVHGHDPDEVHFHEVGALDAIADVVGACAGFVHLAADRVVVSPVAVGSGTIRSAHGSLPVPPPAVAELLRGVPSYAGPPSAPAMELCTPTGAAVLTTVATGWGPQPPMTTRAIGVGAGGRDPEGHANVVRLLLGEGAPGPAEATAAPLLVETNVDDLDPRVWPAVIAALLEAGASDAWLTPILMKKGRPAHTLSVLVAADRAPGVRAEIFRQTTTIGLREQPLGKHALDREMVSVDVGGHRIAVKLARHEGVLVNAQPEYDDVARAASALGRPVVDVLADAAAASRALIPQEP</sequence>